<feature type="transmembrane region" description="Helical" evidence="1">
    <location>
        <begin position="71"/>
        <end position="93"/>
    </location>
</feature>
<sequence length="280" mass="30596">MQHTSAKGPWKKTVGIAARHPVFATLVYIVLVSAFFLVFPGVDRAVSAIFYDGNAGFWATRSPFLNDLRRLGLFLVKLVAVASVAVLLLKLAFPDRKSVAPLRAPLFLLSTLILAPGIVVNAILKDNWGRPRPRNVDIFGGDMPYVPVWHVTDYCDANCSFVSGEASSSIWLLSLAFLAPKPWRAPVAAAVLVLAAALSLNRVAFGGHFLSDTLISWGITFLILLIAYRIFYAHPPEFLTEAALERGFSRAGQALRRGIAKTASRIRSGFARWAGKFGKE</sequence>
<dbReference type="RefSeq" id="WP_160775290.1">
    <property type="nucleotide sequence ID" value="NZ_WUMV01000003.1"/>
</dbReference>
<accession>A0A7X3LTY7</accession>
<keyword evidence="1" id="KW-1133">Transmembrane helix</keyword>
<feature type="transmembrane region" description="Helical" evidence="1">
    <location>
        <begin position="105"/>
        <end position="124"/>
    </location>
</feature>
<evidence type="ECO:0000259" key="2">
    <source>
        <dbReference type="Pfam" id="PF01569"/>
    </source>
</evidence>
<dbReference type="CDD" id="cd03396">
    <property type="entry name" value="PAP2_like_6"/>
    <property type="match status" value="1"/>
</dbReference>
<evidence type="ECO:0000256" key="1">
    <source>
        <dbReference type="SAM" id="Phobius"/>
    </source>
</evidence>
<comment type="caution">
    <text evidence="3">The sequence shown here is derived from an EMBL/GenBank/DDBJ whole genome shotgun (WGS) entry which is preliminary data.</text>
</comment>
<keyword evidence="1" id="KW-0472">Membrane</keyword>
<dbReference type="Pfam" id="PF01569">
    <property type="entry name" value="PAP2"/>
    <property type="match status" value="1"/>
</dbReference>
<dbReference type="InterPro" id="IPR000326">
    <property type="entry name" value="PAP2/HPO"/>
</dbReference>
<evidence type="ECO:0000313" key="4">
    <source>
        <dbReference type="Proteomes" id="UP000433101"/>
    </source>
</evidence>
<dbReference type="EMBL" id="WUMV01000003">
    <property type="protein sequence ID" value="MXN65067.1"/>
    <property type="molecule type" value="Genomic_DNA"/>
</dbReference>
<keyword evidence="1" id="KW-0812">Transmembrane</keyword>
<feature type="transmembrane region" description="Helical" evidence="1">
    <location>
        <begin position="183"/>
        <end position="201"/>
    </location>
</feature>
<evidence type="ECO:0000313" key="3">
    <source>
        <dbReference type="EMBL" id="MXN65067.1"/>
    </source>
</evidence>
<dbReference type="SUPFAM" id="SSF48317">
    <property type="entry name" value="Acid phosphatase/Vanadium-dependent haloperoxidase"/>
    <property type="match status" value="1"/>
</dbReference>
<proteinExistence type="predicted"/>
<keyword evidence="4" id="KW-1185">Reference proteome</keyword>
<dbReference type="InterPro" id="IPR036938">
    <property type="entry name" value="PAP2/HPO_sf"/>
</dbReference>
<dbReference type="Gene3D" id="1.20.144.10">
    <property type="entry name" value="Phosphatidic acid phosphatase type 2/haloperoxidase"/>
    <property type="match status" value="1"/>
</dbReference>
<dbReference type="AlphaFoldDB" id="A0A7X3LTY7"/>
<feature type="transmembrane region" description="Helical" evidence="1">
    <location>
        <begin position="213"/>
        <end position="231"/>
    </location>
</feature>
<protein>
    <submittedName>
        <fullName evidence="3">Phosphatase PAP2 family protein</fullName>
    </submittedName>
</protein>
<organism evidence="3 4">
    <name type="scientific">Stappia sediminis</name>
    <dbReference type="NCBI Taxonomy" id="2692190"/>
    <lineage>
        <taxon>Bacteria</taxon>
        <taxon>Pseudomonadati</taxon>
        <taxon>Pseudomonadota</taxon>
        <taxon>Alphaproteobacteria</taxon>
        <taxon>Hyphomicrobiales</taxon>
        <taxon>Stappiaceae</taxon>
        <taxon>Stappia</taxon>
    </lineage>
</organism>
<feature type="domain" description="Phosphatidic acid phosphatase type 2/haloperoxidase" evidence="2">
    <location>
        <begin position="108"/>
        <end position="233"/>
    </location>
</feature>
<gene>
    <name evidence="3" type="ORF">GR183_09125</name>
</gene>
<feature type="transmembrane region" description="Helical" evidence="1">
    <location>
        <begin position="21"/>
        <end position="42"/>
    </location>
</feature>
<reference evidence="3 4" key="1">
    <citation type="submission" date="2019-12" db="EMBL/GenBank/DDBJ databases">
        <authorList>
            <person name="Li M."/>
        </authorList>
    </citation>
    <scope>NUCLEOTIDE SEQUENCE [LARGE SCALE GENOMIC DNA]</scope>
    <source>
        <strain evidence="3 4">GBMRC 2046</strain>
    </source>
</reference>
<name>A0A7X3LTY7_9HYPH</name>
<dbReference type="Proteomes" id="UP000433101">
    <property type="component" value="Unassembled WGS sequence"/>
</dbReference>